<reference evidence="1" key="2">
    <citation type="submission" date="2020-10" db="EMBL/GenBank/DDBJ databases">
        <authorList>
            <person name="Cooper E.A."/>
            <person name="Brenton Z.W."/>
            <person name="Flinn B.S."/>
            <person name="Jenkins J."/>
            <person name="Shu S."/>
            <person name="Flowers D."/>
            <person name="Luo F."/>
            <person name="Wang Y."/>
            <person name="Xia P."/>
            <person name="Barry K."/>
            <person name="Daum C."/>
            <person name="Lipzen A."/>
            <person name="Yoshinaga Y."/>
            <person name="Schmutz J."/>
            <person name="Saski C."/>
            <person name="Vermerris W."/>
            <person name="Kresovich S."/>
        </authorList>
    </citation>
    <scope>NUCLEOTIDE SEQUENCE</scope>
</reference>
<accession>A0A921QP38</accession>
<comment type="caution">
    <text evidence="1">The sequence shown here is derived from an EMBL/GenBank/DDBJ whole genome shotgun (WGS) entry which is preliminary data.</text>
</comment>
<evidence type="ECO:0000313" key="2">
    <source>
        <dbReference type="Proteomes" id="UP000807115"/>
    </source>
</evidence>
<dbReference type="AlphaFoldDB" id="A0A921QP38"/>
<proteinExistence type="predicted"/>
<dbReference type="Proteomes" id="UP000807115">
    <property type="component" value="Chromosome 6"/>
</dbReference>
<reference evidence="1" key="1">
    <citation type="journal article" date="2019" name="BMC Genomics">
        <title>A new reference genome for Sorghum bicolor reveals high levels of sequence similarity between sweet and grain genotypes: implications for the genetics of sugar metabolism.</title>
        <authorList>
            <person name="Cooper E.A."/>
            <person name="Brenton Z.W."/>
            <person name="Flinn B.S."/>
            <person name="Jenkins J."/>
            <person name="Shu S."/>
            <person name="Flowers D."/>
            <person name="Luo F."/>
            <person name="Wang Y."/>
            <person name="Xia P."/>
            <person name="Barry K."/>
            <person name="Daum C."/>
            <person name="Lipzen A."/>
            <person name="Yoshinaga Y."/>
            <person name="Schmutz J."/>
            <person name="Saski C."/>
            <person name="Vermerris W."/>
            <person name="Kresovich S."/>
        </authorList>
    </citation>
    <scope>NUCLEOTIDE SEQUENCE</scope>
</reference>
<dbReference type="EMBL" id="CM027685">
    <property type="protein sequence ID" value="KAG0525271.1"/>
    <property type="molecule type" value="Genomic_DNA"/>
</dbReference>
<organism evidence="1 2">
    <name type="scientific">Sorghum bicolor</name>
    <name type="common">Sorghum</name>
    <name type="synonym">Sorghum vulgare</name>
    <dbReference type="NCBI Taxonomy" id="4558"/>
    <lineage>
        <taxon>Eukaryota</taxon>
        <taxon>Viridiplantae</taxon>
        <taxon>Streptophyta</taxon>
        <taxon>Embryophyta</taxon>
        <taxon>Tracheophyta</taxon>
        <taxon>Spermatophyta</taxon>
        <taxon>Magnoliopsida</taxon>
        <taxon>Liliopsida</taxon>
        <taxon>Poales</taxon>
        <taxon>Poaceae</taxon>
        <taxon>PACMAD clade</taxon>
        <taxon>Panicoideae</taxon>
        <taxon>Andropogonodae</taxon>
        <taxon>Andropogoneae</taxon>
        <taxon>Sorghinae</taxon>
        <taxon>Sorghum</taxon>
    </lineage>
</organism>
<sequence>MLPRCSSSRCPNPPRWVGNLAISHLSAIPQLLMTEGWVVVACSTVVRARQPWH</sequence>
<gene>
    <name evidence="1" type="ORF">BDA96_06G041200</name>
</gene>
<protein>
    <submittedName>
        <fullName evidence="1">Uncharacterized protein</fullName>
    </submittedName>
</protein>
<name>A0A921QP38_SORBI</name>
<evidence type="ECO:0000313" key="1">
    <source>
        <dbReference type="EMBL" id="KAG0525271.1"/>
    </source>
</evidence>